<dbReference type="SUPFAM" id="SSF51556">
    <property type="entry name" value="Metallo-dependent hydrolases"/>
    <property type="match status" value="1"/>
</dbReference>
<dbReference type="OrthoDB" id="9810005at2"/>
<dbReference type="PANTHER" id="PTHR46124">
    <property type="entry name" value="D-AMINOACYL-TRNA DEACYLASE"/>
    <property type="match status" value="1"/>
</dbReference>
<sequence length="223" mass="25758">MYLDVHAHQKSNETQILVGVHTKAIHPWELTLPFDRQRFDEKWEEIKASAKDLVAVGECGLDRVHEGIASIDDQIYVLLKHFELASELKLPIIIHSVRTHSDLLGILKKIKFQQPVMLHAFGGNEKEMNDYLKYDVTFTYGKRIFKNDTMLKITPLKNLMFETGDQTEFSIADIYRQGAKSLGMEVEKLEEQLYANFKRVFNQLDDVSASDFIKNLNIRKSQG</sequence>
<evidence type="ECO:0000313" key="1">
    <source>
        <dbReference type="EMBL" id="AUN97578.1"/>
    </source>
</evidence>
<dbReference type="InterPro" id="IPR032466">
    <property type="entry name" value="Metal_Hydrolase"/>
</dbReference>
<protein>
    <submittedName>
        <fullName evidence="1">Uncharacterized protein</fullName>
    </submittedName>
</protein>
<dbReference type="Proteomes" id="UP000235584">
    <property type="component" value="Chromosome"/>
</dbReference>
<dbReference type="PIRSF" id="PIRSF005902">
    <property type="entry name" value="DNase_TatD"/>
    <property type="match status" value="1"/>
</dbReference>
<dbReference type="InterPro" id="IPR001130">
    <property type="entry name" value="TatD-like"/>
</dbReference>
<organism evidence="1 2">
    <name type="scientific">Bacteriovorax stolpii</name>
    <name type="common">Bdellovibrio stolpii</name>
    <dbReference type="NCBI Taxonomy" id="960"/>
    <lineage>
        <taxon>Bacteria</taxon>
        <taxon>Pseudomonadati</taxon>
        <taxon>Bdellovibrionota</taxon>
        <taxon>Bacteriovoracia</taxon>
        <taxon>Bacteriovoracales</taxon>
        <taxon>Bacteriovoracaceae</taxon>
        <taxon>Bacteriovorax</taxon>
    </lineage>
</organism>
<dbReference type="RefSeq" id="WP_102242873.1">
    <property type="nucleotide sequence ID" value="NZ_CP025704.1"/>
</dbReference>
<dbReference type="PANTHER" id="PTHR46124:SF2">
    <property type="entry name" value="D-AMINOACYL-TRNA DEACYLASE"/>
    <property type="match status" value="1"/>
</dbReference>
<dbReference type="KEGG" id="bsto:C0V70_05510"/>
<reference evidence="1 2" key="1">
    <citation type="submission" date="2018-01" db="EMBL/GenBank/DDBJ databases">
        <title>Complete genome sequence of Bacteriovorax stolpii DSM12778.</title>
        <authorList>
            <person name="Tang B."/>
            <person name="Chang J."/>
        </authorList>
    </citation>
    <scope>NUCLEOTIDE SEQUENCE [LARGE SCALE GENOMIC DNA]</scope>
    <source>
        <strain evidence="1 2">DSM 12778</strain>
    </source>
</reference>
<dbReference type="GO" id="GO:0016788">
    <property type="term" value="F:hydrolase activity, acting on ester bonds"/>
    <property type="evidence" value="ECO:0007669"/>
    <property type="project" value="InterPro"/>
</dbReference>
<dbReference type="Gene3D" id="3.20.20.140">
    <property type="entry name" value="Metal-dependent hydrolases"/>
    <property type="match status" value="1"/>
</dbReference>
<name>A0A2K9NPZ2_BACTC</name>
<dbReference type="Pfam" id="PF01026">
    <property type="entry name" value="TatD_DNase"/>
    <property type="match status" value="1"/>
</dbReference>
<gene>
    <name evidence="1" type="ORF">C0V70_05510</name>
</gene>
<evidence type="ECO:0000313" key="2">
    <source>
        <dbReference type="Proteomes" id="UP000235584"/>
    </source>
</evidence>
<dbReference type="AlphaFoldDB" id="A0A2K9NPZ2"/>
<proteinExistence type="predicted"/>
<dbReference type="EMBL" id="CP025704">
    <property type="protein sequence ID" value="AUN97578.1"/>
    <property type="molecule type" value="Genomic_DNA"/>
</dbReference>
<keyword evidence="2" id="KW-1185">Reference proteome</keyword>
<accession>A0A2K9NPZ2</accession>